<reference evidence="2" key="1">
    <citation type="submission" date="2022-03" db="EMBL/GenBank/DDBJ databases">
        <authorList>
            <person name="Martin H S."/>
        </authorList>
    </citation>
    <scope>NUCLEOTIDE SEQUENCE</scope>
</reference>
<dbReference type="Proteomes" id="UP000837857">
    <property type="component" value="Chromosome 18"/>
</dbReference>
<keyword evidence="3" id="KW-1185">Reference proteome</keyword>
<evidence type="ECO:0000313" key="2">
    <source>
        <dbReference type="EMBL" id="CAH2048337.1"/>
    </source>
</evidence>
<feature type="region of interest" description="Disordered" evidence="1">
    <location>
        <begin position="1"/>
        <end position="45"/>
    </location>
</feature>
<evidence type="ECO:0000256" key="1">
    <source>
        <dbReference type="SAM" id="MobiDB-lite"/>
    </source>
</evidence>
<evidence type="ECO:0000313" key="3">
    <source>
        <dbReference type="Proteomes" id="UP000837857"/>
    </source>
</evidence>
<protein>
    <submittedName>
        <fullName evidence="2">Uncharacterized protein</fullName>
    </submittedName>
</protein>
<accession>A0ABN8I3K3</accession>
<name>A0ABN8I3K3_9NEOP</name>
<proteinExistence type="predicted"/>
<feature type="non-terminal residue" evidence="2">
    <location>
        <position position="83"/>
    </location>
</feature>
<gene>
    <name evidence="2" type="ORF">IPOD504_LOCUS6012</name>
</gene>
<feature type="compositionally biased region" description="Low complexity" evidence="1">
    <location>
        <begin position="12"/>
        <end position="24"/>
    </location>
</feature>
<dbReference type="EMBL" id="OW152830">
    <property type="protein sequence ID" value="CAH2048337.1"/>
    <property type="molecule type" value="Genomic_DNA"/>
</dbReference>
<organism evidence="2 3">
    <name type="scientific">Iphiclides podalirius</name>
    <name type="common">scarce swallowtail</name>
    <dbReference type="NCBI Taxonomy" id="110791"/>
    <lineage>
        <taxon>Eukaryota</taxon>
        <taxon>Metazoa</taxon>
        <taxon>Ecdysozoa</taxon>
        <taxon>Arthropoda</taxon>
        <taxon>Hexapoda</taxon>
        <taxon>Insecta</taxon>
        <taxon>Pterygota</taxon>
        <taxon>Neoptera</taxon>
        <taxon>Endopterygota</taxon>
        <taxon>Lepidoptera</taxon>
        <taxon>Glossata</taxon>
        <taxon>Ditrysia</taxon>
        <taxon>Papilionoidea</taxon>
        <taxon>Papilionidae</taxon>
        <taxon>Papilioninae</taxon>
        <taxon>Iphiclides</taxon>
    </lineage>
</organism>
<sequence>MNETTVSLGLTRASPPSAASARRPLAGRFPPAPSAGAGGRQPSVCCSPPRCSSSVLLSLCRSANCTESRVLRRSVLCHTPYVT</sequence>